<reference evidence="9 11" key="2">
    <citation type="journal article" date="2019" name="Nat. Med.">
        <title>A library of human gut bacterial isolates paired with longitudinal multiomics data enables mechanistic microbiome research.</title>
        <authorList>
            <person name="Poyet M."/>
            <person name="Groussin M."/>
            <person name="Gibbons S.M."/>
            <person name="Avila-Pacheco J."/>
            <person name="Jiang X."/>
            <person name="Kearney S.M."/>
            <person name="Perrotta A.R."/>
            <person name="Berdy B."/>
            <person name="Zhao S."/>
            <person name="Lieberman T.D."/>
            <person name="Swanson P.K."/>
            <person name="Smith M."/>
            <person name="Roesemann S."/>
            <person name="Alexander J.E."/>
            <person name="Rich S.A."/>
            <person name="Livny J."/>
            <person name="Vlamakis H."/>
            <person name="Clish C."/>
            <person name="Bullock K."/>
            <person name="Deik A."/>
            <person name="Scott J."/>
            <person name="Pierce K.A."/>
            <person name="Xavier R.J."/>
            <person name="Alm E.J."/>
        </authorList>
    </citation>
    <scope>NUCLEOTIDE SEQUENCE [LARGE SCALE GENOMIC DNA]</scope>
    <source>
        <strain evidence="9 11">BIOML-A3</strain>
    </source>
</reference>
<dbReference type="AlphaFoldDB" id="A0A173R541"/>
<dbReference type="NCBIfam" id="TIGR02179">
    <property type="entry name" value="PorD_KorD"/>
    <property type="match status" value="1"/>
</dbReference>
<protein>
    <submittedName>
        <fullName evidence="9">4Fe-4S dicluster domain-containing protein</fullName>
    </submittedName>
    <submittedName>
        <fullName evidence="8">Pyruvic-ferredoxin oxidoreductase subunit delta</fullName>
    </submittedName>
</protein>
<evidence type="ECO:0000313" key="11">
    <source>
        <dbReference type="Proteomes" id="UP000431304"/>
    </source>
</evidence>
<evidence type="ECO:0000256" key="4">
    <source>
        <dbReference type="ARBA" id="ARBA00022737"/>
    </source>
</evidence>
<dbReference type="GO" id="GO:0016625">
    <property type="term" value="F:oxidoreductase activity, acting on the aldehyde or oxo group of donors, iron-sulfur protein as acceptor"/>
    <property type="evidence" value="ECO:0007669"/>
    <property type="project" value="InterPro"/>
</dbReference>
<keyword evidence="2" id="KW-0004">4Fe-4S</keyword>
<accession>A0A173R541</accession>
<dbReference type="InterPro" id="IPR017900">
    <property type="entry name" value="4Fe4S_Fe_S_CS"/>
</dbReference>
<dbReference type="GO" id="GO:0046872">
    <property type="term" value="F:metal ion binding"/>
    <property type="evidence" value="ECO:0007669"/>
    <property type="project" value="UniProtKB-KW"/>
</dbReference>
<proteinExistence type="predicted"/>
<evidence type="ECO:0000256" key="1">
    <source>
        <dbReference type="ARBA" id="ARBA00001966"/>
    </source>
</evidence>
<keyword evidence="4" id="KW-0677">Repeat</keyword>
<dbReference type="PROSITE" id="PS00198">
    <property type="entry name" value="4FE4S_FER_1"/>
    <property type="match status" value="1"/>
</dbReference>
<dbReference type="EMBL" id="CYYA01000001">
    <property type="protein sequence ID" value="CUM73020.1"/>
    <property type="molecule type" value="Genomic_DNA"/>
</dbReference>
<dbReference type="RefSeq" id="WP_021737653.1">
    <property type="nucleotide sequence ID" value="NZ_CABKSU010000006.1"/>
</dbReference>
<gene>
    <name evidence="8" type="primary">porD</name>
    <name evidence="8" type="ORF">ERS852448_00209</name>
    <name evidence="9" type="ORF">GKE72_10120</name>
</gene>
<name>A0A173R541_EUBRA</name>
<dbReference type="Pfam" id="PF00037">
    <property type="entry name" value="Fer4"/>
    <property type="match status" value="1"/>
</dbReference>
<dbReference type="EMBL" id="WKRA01000015">
    <property type="protein sequence ID" value="MSD16415.1"/>
    <property type="molecule type" value="Genomic_DNA"/>
</dbReference>
<dbReference type="STRING" id="39490.ERS852448_00209"/>
<dbReference type="PANTHER" id="PTHR43724:SF1">
    <property type="entry name" value="PYRUVATE SYNTHASE SUBUNIT PORD"/>
    <property type="match status" value="1"/>
</dbReference>
<dbReference type="GeneID" id="42785266"/>
<evidence type="ECO:0000256" key="6">
    <source>
        <dbReference type="ARBA" id="ARBA00023014"/>
    </source>
</evidence>
<evidence type="ECO:0000256" key="2">
    <source>
        <dbReference type="ARBA" id="ARBA00022485"/>
    </source>
</evidence>
<comment type="cofactor">
    <cofactor evidence="1">
        <name>[4Fe-4S] cluster</name>
        <dbReference type="ChEBI" id="CHEBI:49883"/>
    </cofactor>
</comment>
<dbReference type="InterPro" id="IPR011898">
    <property type="entry name" value="PorD_KorD"/>
</dbReference>
<keyword evidence="3" id="KW-0479">Metal-binding</keyword>
<dbReference type="Proteomes" id="UP000431304">
    <property type="component" value="Unassembled WGS sequence"/>
</dbReference>
<dbReference type="Gene3D" id="3.30.70.20">
    <property type="match status" value="1"/>
</dbReference>
<dbReference type="Pfam" id="PF12800">
    <property type="entry name" value="Fer4_4"/>
    <property type="match status" value="1"/>
</dbReference>
<evidence type="ECO:0000256" key="5">
    <source>
        <dbReference type="ARBA" id="ARBA00023004"/>
    </source>
</evidence>
<feature type="domain" description="4Fe-4S ferredoxin-type" evidence="7">
    <location>
        <begin position="40"/>
        <end position="69"/>
    </location>
</feature>
<evidence type="ECO:0000256" key="3">
    <source>
        <dbReference type="ARBA" id="ARBA00022723"/>
    </source>
</evidence>
<dbReference type="OrthoDB" id="9794954at2"/>
<keyword evidence="6" id="KW-0411">Iron-sulfur</keyword>
<evidence type="ECO:0000313" key="10">
    <source>
        <dbReference type="Proteomes" id="UP000095492"/>
    </source>
</evidence>
<organism evidence="8 10">
    <name type="scientific">Eubacterium ramulus</name>
    <dbReference type="NCBI Taxonomy" id="39490"/>
    <lineage>
        <taxon>Bacteria</taxon>
        <taxon>Bacillati</taxon>
        <taxon>Bacillota</taxon>
        <taxon>Clostridia</taxon>
        <taxon>Eubacteriales</taxon>
        <taxon>Eubacteriaceae</taxon>
        <taxon>Eubacterium</taxon>
    </lineage>
</organism>
<evidence type="ECO:0000313" key="9">
    <source>
        <dbReference type="EMBL" id="MSD16415.1"/>
    </source>
</evidence>
<reference evidence="8 10" key="1">
    <citation type="submission" date="2015-09" db="EMBL/GenBank/DDBJ databases">
        <authorList>
            <consortium name="Pathogen Informatics"/>
        </authorList>
    </citation>
    <scope>NUCLEOTIDE SEQUENCE [LARGE SCALE GENOMIC DNA]</scope>
    <source>
        <strain evidence="8 10">2789STDY5608891</strain>
    </source>
</reference>
<dbReference type="PROSITE" id="PS51379">
    <property type="entry name" value="4FE4S_FER_2"/>
    <property type="match status" value="2"/>
</dbReference>
<dbReference type="InterPro" id="IPR017896">
    <property type="entry name" value="4Fe4S_Fe-S-bd"/>
</dbReference>
<evidence type="ECO:0000313" key="8">
    <source>
        <dbReference type="EMBL" id="CUM73020.1"/>
    </source>
</evidence>
<evidence type="ECO:0000259" key="7">
    <source>
        <dbReference type="PROSITE" id="PS51379"/>
    </source>
</evidence>
<sequence length="101" mass="11138">MRTDINKINEHTPHTGLTEGMQVFAAGTSKYFKTGEWRNNTPVYLEDNCKQCLLCAPVCPDSSIPVKDQKRGAFDLDHCKGCGICAKVCPFGAIKMKEGVE</sequence>
<dbReference type="SUPFAM" id="SSF54862">
    <property type="entry name" value="4Fe-4S ferredoxins"/>
    <property type="match status" value="1"/>
</dbReference>
<dbReference type="Proteomes" id="UP000095492">
    <property type="component" value="Unassembled WGS sequence"/>
</dbReference>
<feature type="domain" description="4Fe-4S ferredoxin-type" evidence="7">
    <location>
        <begin position="70"/>
        <end position="99"/>
    </location>
</feature>
<dbReference type="GO" id="GO:0051539">
    <property type="term" value="F:4 iron, 4 sulfur cluster binding"/>
    <property type="evidence" value="ECO:0007669"/>
    <property type="project" value="UniProtKB-KW"/>
</dbReference>
<dbReference type="PANTHER" id="PTHR43724">
    <property type="entry name" value="PYRUVATE SYNTHASE SUBUNIT PORD"/>
    <property type="match status" value="1"/>
</dbReference>
<keyword evidence="5" id="KW-0408">Iron</keyword>